<dbReference type="SUPFAM" id="SSF55874">
    <property type="entry name" value="ATPase domain of HSP90 chaperone/DNA topoisomerase II/histidine kinase"/>
    <property type="match status" value="1"/>
</dbReference>
<feature type="domain" description="Response regulatory" evidence="8">
    <location>
        <begin position="1"/>
        <end position="98"/>
    </location>
</feature>
<dbReference type="Proteomes" id="UP000697710">
    <property type="component" value="Unassembled WGS sequence"/>
</dbReference>
<dbReference type="PROSITE" id="PS50109">
    <property type="entry name" value="HIS_KIN"/>
    <property type="match status" value="1"/>
</dbReference>
<evidence type="ECO:0000256" key="1">
    <source>
        <dbReference type="ARBA" id="ARBA00000085"/>
    </source>
</evidence>
<evidence type="ECO:0000256" key="5">
    <source>
        <dbReference type="ARBA" id="ARBA00022777"/>
    </source>
</evidence>
<dbReference type="InterPro" id="IPR004358">
    <property type="entry name" value="Sig_transdc_His_kin-like_C"/>
</dbReference>
<dbReference type="GO" id="GO:0000156">
    <property type="term" value="F:phosphorelay response regulator activity"/>
    <property type="evidence" value="ECO:0007669"/>
    <property type="project" value="TreeGrafter"/>
</dbReference>
<dbReference type="EMBL" id="JAGQHR010000684">
    <property type="protein sequence ID" value="MCA9729413.1"/>
    <property type="molecule type" value="Genomic_DNA"/>
</dbReference>
<dbReference type="InterPro" id="IPR050351">
    <property type="entry name" value="BphY/WalK/GraS-like"/>
</dbReference>
<comment type="catalytic activity">
    <reaction evidence="1">
        <text>ATP + protein L-histidine = ADP + protein N-phospho-L-histidine.</text>
        <dbReference type="EC" id="2.7.13.3"/>
    </reaction>
</comment>
<dbReference type="SMART" id="SM00388">
    <property type="entry name" value="HisKA"/>
    <property type="match status" value="1"/>
</dbReference>
<protein>
    <recommendedName>
        <fullName evidence="2">histidine kinase</fullName>
        <ecNumber evidence="2">2.7.13.3</ecNumber>
    </recommendedName>
</protein>
<dbReference type="InterPro" id="IPR003594">
    <property type="entry name" value="HATPase_dom"/>
</dbReference>
<dbReference type="PANTHER" id="PTHR42878:SF15">
    <property type="entry name" value="BACTERIOPHYTOCHROME"/>
    <property type="match status" value="1"/>
</dbReference>
<dbReference type="InterPro" id="IPR011006">
    <property type="entry name" value="CheY-like_superfamily"/>
</dbReference>
<dbReference type="InterPro" id="IPR001789">
    <property type="entry name" value="Sig_transdc_resp-reg_receiver"/>
</dbReference>
<evidence type="ECO:0000313" key="9">
    <source>
        <dbReference type="EMBL" id="MCA9729413.1"/>
    </source>
</evidence>
<dbReference type="SUPFAM" id="SSF52172">
    <property type="entry name" value="CheY-like"/>
    <property type="match status" value="1"/>
</dbReference>
<dbReference type="GO" id="GO:0030295">
    <property type="term" value="F:protein kinase activator activity"/>
    <property type="evidence" value="ECO:0007669"/>
    <property type="project" value="TreeGrafter"/>
</dbReference>
<dbReference type="Gene3D" id="3.40.50.2300">
    <property type="match status" value="1"/>
</dbReference>
<dbReference type="Gene3D" id="3.30.565.10">
    <property type="entry name" value="Histidine kinase-like ATPase, C-terminal domain"/>
    <property type="match status" value="1"/>
</dbReference>
<evidence type="ECO:0000256" key="3">
    <source>
        <dbReference type="ARBA" id="ARBA00022553"/>
    </source>
</evidence>
<gene>
    <name evidence="9" type="ORF">KC729_17125</name>
</gene>
<proteinExistence type="predicted"/>
<dbReference type="GO" id="GO:0007234">
    <property type="term" value="P:osmosensory signaling via phosphorelay pathway"/>
    <property type="evidence" value="ECO:0007669"/>
    <property type="project" value="TreeGrafter"/>
</dbReference>
<dbReference type="InterPro" id="IPR005467">
    <property type="entry name" value="His_kinase_dom"/>
</dbReference>
<dbReference type="EC" id="2.7.13.3" evidence="2"/>
<dbReference type="Pfam" id="PF02518">
    <property type="entry name" value="HATPase_c"/>
    <property type="match status" value="1"/>
</dbReference>
<dbReference type="InterPro" id="IPR003661">
    <property type="entry name" value="HisK_dim/P_dom"/>
</dbReference>
<evidence type="ECO:0000256" key="2">
    <source>
        <dbReference type="ARBA" id="ARBA00012438"/>
    </source>
</evidence>
<evidence type="ECO:0000259" key="7">
    <source>
        <dbReference type="PROSITE" id="PS50109"/>
    </source>
</evidence>
<keyword evidence="5" id="KW-0418">Kinase</keyword>
<comment type="caution">
    <text evidence="9">The sequence shown here is derived from an EMBL/GenBank/DDBJ whole genome shotgun (WGS) entry which is preliminary data.</text>
</comment>
<reference evidence="9" key="2">
    <citation type="journal article" date="2021" name="Microbiome">
        <title>Successional dynamics and alternative stable states in a saline activated sludge microbial community over 9 years.</title>
        <authorList>
            <person name="Wang Y."/>
            <person name="Ye J."/>
            <person name="Ju F."/>
            <person name="Liu L."/>
            <person name="Boyd J.A."/>
            <person name="Deng Y."/>
            <person name="Parks D.H."/>
            <person name="Jiang X."/>
            <person name="Yin X."/>
            <person name="Woodcroft B.J."/>
            <person name="Tyson G.W."/>
            <person name="Hugenholtz P."/>
            <person name="Polz M.F."/>
            <person name="Zhang T."/>
        </authorList>
    </citation>
    <scope>NUCLEOTIDE SEQUENCE</scope>
    <source>
        <strain evidence="9">HKST-UBA01</strain>
    </source>
</reference>
<dbReference type="PRINTS" id="PR00344">
    <property type="entry name" value="BCTRLSENSOR"/>
</dbReference>
<dbReference type="PANTHER" id="PTHR42878">
    <property type="entry name" value="TWO-COMPONENT HISTIDINE KINASE"/>
    <property type="match status" value="1"/>
</dbReference>
<accession>A0A956M1T5</accession>
<evidence type="ECO:0000259" key="8">
    <source>
        <dbReference type="PROSITE" id="PS50110"/>
    </source>
</evidence>
<feature type="domain" description="Histidine kinase" evidence="7">
    <location>
        <begin position="121"/>
        <end position="333"/>
    </location>
</feature>
<dbReference type="InterPro" id="IPR036890">
    <property type="entry name" value="HATPase_C_sf"/>
</dbReference>
<name>A0A956M1T5_UNCEI</name>
<dbReference type="CDD" id="cd00082">
    <property type="entry name" value="HisKA"/>
    <property type="match status" value="1"/>
</dbReference>
<dbReference type="SMART" id="SM00448">
    <property type="entry name" value="REC"/>
    <property type="match status" value="1"/>
</dbReference>
<evidence type="ECO:0000256" key="4">
    <source>
        <dbReference type="ARBA" id="ARBA00022679"/>
    </source>
</evidence>
<reference evidence="9" key="1">
    <citation type="submission" date="2020-04" db="EMBL/GenBank/DDBJ databases">
        <authorList>
            <person name="Zhang T."/>
        </authorList>
    </citation>
    <scope>NUCLEOTIDE SEQUENCE</scope>
    <source>
        <strain evidence="9">HKST-UBA01</strain>
    </source>
</reference>
<dbReference type="Pfam" id="PF00512">
    <property type="entry name" value="HisKA"/>
    <property type="match status" value="1"/>
</dbReference>
<dbReference type="Pfam" id="PF00072">
    <property type="entry name" value="Response_reg"/>
    <property type="match status" value="1"/>
</dbReference>
<organism evidence="9 10">
    <name type="scientific">Eiseniibacteriota bacterium</name>
    <dbReference type="NCBI Taxonomy" id="2212470"/>
    <lineage>
        <taxon>Bacteria</taxon>
        <taxon>Candidatus Eiseniibacteriota</taxon>
    </lineage>
</organism>
<dbReference type="GO" id="GO:0000155">
    <property type="term" value="F:phosphorelay sensor kinase activity"/>
    <property type="evidence" value="ECO:0007669"/>
    <property type="project" value="InterPro"/>
</dbReference>
<dbReference type="FunFam" id="3.30.565.10:FF:000006">
    <property type="entry name" value="Sensor histidine kinase WalK"/>
    <property type="match status" value="1"/>
</dbReference>
<dbReference type="SMART" id="SM00387">
    <property type="entry name" value="HATPase_c"/>
    <property type="match status" value="1"/>
</dbReference>
<dbReference type="AlphaFoldDB" id="A0A956M1T5"/>
<keyword evidence="3 6" id="KW-0597">Phosphoprotein</keyword>
<keyword evidence="4" id="KW-0808">Transferase</keyword>
<evidence type="ECO:0000256" key="6">
    <source>
        <dbReference type="PROSITE-ProRule" id="PRU00169"/>
    </source>
</evidence>
<evidence type="ECO:0000313" key="10">
    <source>
        <dbReference type="Proteomes" id="UP000697710"/>
    </source>
</evidence>
<feature type="modified residue" description="4-aspartylphosphate" evidence="6">
    <location>
        <position position="28"/>
    </location>
</feature>
<dbReference type="PROSITE" id="PS50110">
    <property type="entry name" value="RESPONSE_REGULATORY"/>
    <property type="match status" value="1"/>
</dbReference>
<dbReference type="Gene3D" id="1.10.287.130">
    <property type="match status" value="1"/>
</dbReference>
<feature type="non-terminal residue" evidence="9">
    <location>
        <position position="1"/>
    </location>
</feature>
<sequence>SYGIRVTGSGREGLRACRERCPTALLLDYLLPDMDGIEFLENLRDPSLLRESIEPLVIVSTGQGSEEIAVRCLKLGAYDYLVKENLTGQELHRTIRAGLIQRDLERRLREKQDELESFAFVAAHDLRAPLQKISSFCEILEMRSDGADPETADILTRIVRSTTRMRRLVDDLLAYARVGRFSVQSSVHLDEVASTALSNLEELIRRSSANVQIDPLPEVEGDAAALVTLLQNLIGNAVKFQPASQAPFVRVTCEEDGDQWVFSVLDNGIGIAPKDRERVFAPLERAQSQDVYEGSGIGLAACRRVIEHHRGRIWIAEPDGPGTRIRFTLPRRQEQVDDAPEALAA</sequence>